<accession>A0A2R8AIG1</accession>
<evidence type="ECO:0000313" key="2">
    <source>
        <dbReference type="EMBL" id="SPF75808.1"/>
    </source>
</evidence>
<dbReference type="RefSeq" id="WP_108855878.1">
    <property type="nucleotide sequence ID" value="NZ_OMOI01000001.1"/>
</dbReference>
<dbReference type="AlphaFoldDB" id="A0A2R8AIG1"/>
<organism evidence="2 3">
    <name type="scientific">Aliiroseovarius pelagivivens</name>
    <dbReference type="NCBI Taxonomy" id="1639690"/>
    <lineage>
        <taxon>Bacteria</taxon>
        <taxon>Pseudomonadati</taxon>
        <taxon>Pseudomonadota</taxon>
        <taxon>Alphaproteobacteria</taxon>
        <taxon>Rhodobacterales</taxon>
        <taxon>Paracoccaceae</taxon>
        <taxon>Aliiroseovarius</taxon>
    </lineage>
</organism>
<protein>
    <recommendedName>
        <fullName evidence="4">Chromosome partition protein Smc</fullName>
    </recommendedName>
</protein>
<proteinExistence type="predicted"/>
<gene>
    <name evidence="2" type="ORF">ALP8811_00802</name>
</gene>
<sequence>MSDISELETRITTALERINAGLDKWADRPAAVTDEVDQLTRQLEDERTANAQLSERLSALKTQITDKVATVEVEVARLHDQLAQSEATADTLRKSNQELRSANDALRQAANSGVVEAELINDAMVAELSALKATQQADRAELEVVLTELAAMTAAQTTNVSEEDTHA</sequence>
<dbReference type="EMBL" id="OMOI01000001">
    <property type="protein sequence ID" value="SPF75808.1"/>
    <property type="molecule type" value="Genomic_DNA"/>
</dbReference>
<evidence type="ECO:0000313" key="3">
    <source>
        <dbReference type="Proteomes" id="UP000244911"/>
    </source>
</evidence>
<keyword evidence="1" id="KW-0175">Coiled coil</keyword>
<dbReference type="Proteomes" id="UP000244911">
    <property type="component" value="Unassembled WGS sequence"/>
</dbReference>
<name>A0A2R8AIG1_9RHOB</name>
<evidence type="ECO:0008006" key="4">
    <source>
        <dbReference type="Google" id="ProtNLM"/>
    </source>
</evidence>
<feature type="coiled-coil region" evidence="1">
    <location>
        <begin position="36"/>
        <end position="112"/>
    </location>
</feature>
<evidence type="ECO:0000256" key="1">
    <source>
        <dbReference type="SAM" id="Coils"/>
    </source>
</evidence>
<keyword evidence="3" id="KW-1185">Reference proteome</keyword>
<dbReference type="OrthoDB" id="7871100at2"/>
<reference evidence="2 3" key="1">
    <citation type="submission" date="2018-03" db="EMBL/GenBank/DDBJ databases">
        <authorList>
            <person name="Keele B.F."/>
        </authorList>
    </citation>
    <scope>NUCLEOTIDE SEQUENCE [LARGE SCALE GENOMIC DNA]</scope>
    <source>
        <strain evidence="2 3">CECT 8811</strain>
    </source>
</reference>